<reference evidence="2" key="3">
    <citation type="submission" date="2010-09" db="EMBL/GenBank/DDBJ databases">
        <title>Annotation of Gaeumannomyces graminis var. tritici R3-111a-1.</title>
        <authorList>
            <consortium name="The Broad Institute Genome Sequencing Platform"/>
            <person name="Ma L.-J."/>
            <person name="Dead R."/>
            <person name="Young S.K."/>
            <person name="Zeng Q."/>
            <person name="Gargeya S."/>
            <person name="Fitzgerald M."/>
            <person name="Haas B."/>
            <person name="Abouelleil A."/>
            <person name="Alvarado L."/>
            <person name="Arachchi H.M."/>
            <person name="Berlin A."/>
            <person name="Brown A."/>
            <person name="Chapman S.B."/>
            <person name="Chen Z."/>
            <person name="Dunbar C."/>
            <person name="Freedman E."/>
            <person name="Gearin G."/>
            <person name="Gellesch M."/>
            <person name="Goldberg J."/>
            <person name="Griggs A."/>
            <person name="Gujja S."/>
            <person name="Heiman D."/>
            <person name="Howarth C."/>
            <person name="Larson L."/>
            <person name="Lui A."/>
            <person name="MacDonald P.J.P."/>
            <person name="Mehta T."/>
            <person name="Montmayeur A."/>
            <person name="Murphy C."/>
            <person name="Neiman D."/>
            <person name="Pearson M."/>
            <person name="Priest M."/>
            <person name="Roberts A."/>
            <person name="Saif S."/>
            <person name="Shea T."/>
            <person name="Shenoy N."/>
            <person name="Sisk P."/>
            <person name="Stolte C."/>
            <person name="Sykes S."/>
            <person name="Yandava C."/>
            <person name="Wortman J."/>
            <person name="Nusbaum C."/>
            <person name="Birren B."/>
        </authorList>
    </citation>
    <scope>NUCLEOTIDE SEQUENCE</scope>
    <source>
        <strain evidence="2">R3-111a-1</strain>
    </source>
</reference>
<dbReference type="EnsemblFungi" id="EJT71282">
    <property type="protein sequence ID" value="EJT71282"/>
    <property type="gene ID" value="GGTG_10541"/>
</dbReference>
<feature type="compositionally biased region" description="Low complexity" evidence="1">
    <location>
        <begin position="77"/>
        <end position="91"/>
    </location>
</feature>
<feature type="compositionally biased region" description="Polar residues" evidence="1">
    <location>
        <begin position="1"/>
        <end position="10"/>
    </location>
</feature>
<feature type="region of interest" description="Disordered" evidence="1">
    <location>
        <begin position="131"/>
        <end position="234"/>
    </location>
</feature>
<proteinExistence type="predicted"/>
<evidence type="ECO:0000313" key="3">
    <source>
        <dbReference type="EnsemblFungi" id="EJT71282"/>
    </source>
</evidence>
<name>J3PAL6_GAET3</name>
<dbReference type="EMBL" id="GL385400">
    <property type="protein sequence ID" value="EJT71282.1"/>
    <property type="molecule type" value="Genomic_DNA"/>
</dbReference>
<reference evidence="3" key="5">
    <citation type="submission" date="2018-04" db="UniProtKB">
        <authorList>
            <consortium name="EnsemblFungi"/>
        </authorList>
    </citation>
    <scope>IDENTIFICATION</scope>
    <source>
        <strain evidence="3">R3-111a-1</strain>
    </source>
</reference>
<organism evidence="2">
    <name type="scientific">Gaeumannomyces tritici (strain R3-111a-1)</name>
    <name type="common">Wheat and barley take-all root rot fungus</name>
    <name type="synonym">Gaeumannomyces graminis var. tritici</name>
    <dbReference type="NCBI Taxonomy" id="644352"/>
    <lineage>
        <taxon>Eukaryota</taxon>
        <taxon>Fungi</taxon>
        <taxon>Dikarya</taxon>
        <taxon>Ascomycota</taxon>
        <taxon>Pezizomycotina</taxon>
        <taxon>Sordariomycetes</taxon>
        <taxon>Sordariomycetidae</taxon>
        <taxon>Magnaporthales</taxon>
        <taxon>Magnaporthaceae</taxon>
        <taxon>Gaeumannomyces</taxon>
    </lineage>
</organism>
<reference evidence="4" key="1">
    <citation type="submission" date="2010-07" db="EMBL/GenBank/DDBJ databases">
        <title>The genome sequence of Gaeumannomyces graminis var. tritici strain R3-111a-1.</title>
        <authorList>
            <consortium name="The Broad Institute Genome Sequencing Platform"/>
            <person name="Ma L.-J."/>
            <person name="Dead R."/>
            <person name="Young S."/>
            <person name="Zeng Q."/>
            <person name="Koehrsen M."/>
            <person name="Alvarado L."/>
            <person name="Berlin A."/>
            <person name="Chapman S.B."/>
            <person name="Chen Z."/>
            <person name="Freedman E."/>
            <person name="Gellesch M."/>
            <person name="Goldberg J."/>
            <person name="Griggs A."/>
            <person name="Gujja S."/>
            <person name="Heilman E.R."/>
            <person name="Heiman D."/>
            <person name="Hepburn T."/>
            <person name="Howarth C."/>
            <person name="Jen D."/>
            <person name="Larson L."/>
            <person name="Mehta T."/>
            <person name="Neiman D."/>
            <person name="Pearson M."/>
            <person name="Roberts A."/>
            <person name="Saif S."/>
            <person name="Shea T."/>
            <person name="Shenoy N."/>
            <person name="Sisk P."/>
            <person name="Stolte C."/>
            <person name="Sykes S."/>
            <person name="Walk T."/>
            <person name="White J."/>
            <person name="Yandava C."/>
            <person name="Haas B."/>
            <person name="Nusbaum C."/>
            <person name="Birren B."/>
        </authorList>
    </citation>
    <scope>NUCLEOTIDE SEQUENCE [LARGE SCALE GENOMIC DNA]</scope>
    <source>
        <strain evidence="4">R3-111a-1</strain>
    </source>
</reference>
<dbReference type="Proteomes" id="UP000006039">
    <property type="component" value="Unassembled WGS sequence"/>
</dbReference>
<dbReference type="AlphaFoldDB" id="J3PAL6"/>
<evidence type="ECO:0000313" key="4">
    <source>
        <dbReference type="Proteomes" id="UP000006039"/>
    </source>
</evidence>
<reference evidence="3" key="4">
    <citation type="journal article" date="2015" name="G3 (Bethesda)">
        <title>Genome sequences of three phytopathogenic species of the Magnaporthaceae family of fungi.</title>
        <authorList>
            <person name="Okagaki L.H."/>
            <person name="Nunes C.C."/>
            <person name="Sailsbery J."/>
            <person name="Clay B."/>
            <person name="Brown D."/>
            <person name="John T."/>
            <person name="Oh Y."/>
            <person name="Young N."/>
            <person name="Fitzgerald M."/>
            <person name="Haas B.J."/>
            <person name="Zeng Q."/>
            <person name="Young S."/>
            <person name="Adiconis X."/>
            <person name="Fan L."/>
            <person name="Levin J.Z."/>
            <person name="Mitchell T.K."/>
            <person name="Okubara P.A."/>
            <person name="Farman M.L."/>
            <person name="Kohn L.M."/>
            <person name="Birren B."/>
            <person name="Ma L.-J."/>
            <person name="Dean R.A."/>
        </authorList>
    </citation>
    <scope>NUCLEOTIDE SEQUENCE</scope>
    <source>
        <strain evidence="3">R3-111a-1</strain>
    </source>
</reference>
<keyword evidence="4" id="KW-1185">Reference proteome</keyword>
<accession>J3PAL6</accession>
<reference evidence="2" key="2">
    <citation type="submission" date="2010-07" db="EMBL/GenBank/DDBJ databases">
        <authorList>
            <consortium name="The Broad Institute Genome Sequencing Platform"/>
            <consortium name="Broad Institute Genome Sequencing Center for Infectious Disease"/>
            <person name="Ma L.-J."/>
            <person name="Dead R."/>
            <person name="Young S."/>
            <person name="Zeng Q."/>
            <person name="Koehrsen M."/>
            <person name="Alvarado L."/>
            <person name="Berlin A."/>
            <person name="Chapman S.B."/>
            <person name="Chen Z."/>
            <person name="Freedman E."/>
            <person name="Gellesch M."/>
            <person name="Goldberg J."/>
            <person name="Griggs A."/>
            <person name="Gujja S."/>
            <person name="Heilman E.R."/>
            <person name="Heiman D."/>
            <person name="Hepburn T."/>
            <person name="Howarth C."/>
            <person name="Jen D."/>
            <person name="Larson L."/>
            <person name="Mehta T."/>
            <person name="Neiman D."/>
            <person name="Pearson M."/>
            <person name="Roberts A."/>
            <person name="Saif S."/>
            <person name="Shea T."/>
            <person name="Shenoy N."/>
            <person name="Sisk P."/>
            <person name="Stolte C."/>
            <person name="Sykes S."/>
            <person name="Walk T."/>
            <person name="White J."/>
            <person name="Yandava C."/>
            <person name="Haas B."/>
            <person name="Nusbaum C."/>
            <person name="Birren B."/>
        </authorList>
    </citation>
    <scope>NUCLEOTIDE SEQUENCE</scope>
    <source>
        <strain evidence="2">R3-111a-1</strain>
    </source>
</reference>
<feature type="compositionally biased region" description="Acidic residues" evidence="1">
    <location>
        <begin position="212"/>
        <end position="221"/>
    </location>
</feature>
<protein>
    <submittedName>
        <fullName evidence="2 3">Uncharacterized protein</fullName>
    </submittedName>
</protein>
<dbReference type="RefSeq" id="XP_009226679.1">
    <property type="nucleotide sequence ID" value="XM_009228415.1"/>
</dbReference>
<sequence>MASNSYTTSYFVPGPRSDRTIPDSDAPSSQDTNPPWECEQPQDQPSPVHTIPDSDAPSSQDTNPPWDYDPLCTTVGSSAAPVPTTPAQAPSEPTRRITRSAAKLAAKTPDASTAAVIAAPVTPATLPPIAPATVPASAAEPVGRHTPATKSQTVSHTVGTSAAEDADDLAPTVQAPAKRKSTALPTPVTEPPRRSKRVKKTVSYVVDPLAADGDDGDDEDAASPTAQVASARPH</sequence>
<evidence type="ECO:0000256" key="1">
    <source>
        <dbReference type="SAM" id="MobiDB-lite"/>
    </source>
</evidence>
<dbReference type="GeneID" id="20350999"/>
<feature type="compositionally biased region" description="Polar residues" evidence="1">
    <location>
        <begin position="148"/>
        <end position="160"/>
    </location>
</feature>
<dbReference type="VEuPathDB" id="FungiDB:GGTG_10541"/>
<feature type="region of interest" description="Disordered" evidence="1">
    <location>
        <begin position="1"/>
        <end position="112"/>
    </location>
</feature>
<gene>
    <name evidence="3" type="primary">20350999</name>
    <name evidence="2" type="ORF">GGTG_10541</name>
</gene>
<evidence type="ECO:0000313" key="2">
    <source>
        <dbReference type="EMBL" id="EJT71282.1"/>
    </source>
</evidence>
<dbReference type="HOGENOM" id="CLU_1185079_0_0_1"/>